<dbReference type="Pfam" id="PF08327">
    <property type="entry name" value="AHSA1"/>
    <property type="match status" value="1"/>
</dbReference>
<evidence type="ECO:0000256" key="1">
    <source>
        <dbReference type="ARBA" id="ARBA00006817"/>
    </source>
</evidence>
<dbReference type="InterPro" id="IPR013538">
    <property type="entry name" value="ASHA1/2-like_C"/>
</dbReference>
<sequence length="174" mass="18515">MTTDLLGTVDRAAGTVTLERRLRAPVEQVWAALTDPARLGDWLAPVESGAPGPDGRFVLRMNADETATCTVTTWDPPHAMRVTWDYTGEPASELALALIADGAGTLLRLEHTRIAVDVVPYGAGWHVHLDNLDVHLAGGDVRAEGCCGEAFMAAWESLAPRYAATDRGAPSPTA</sequence>
<protein>
    <submittedName>
        <fullName evidence="3">SRPBCC family protein</fullName>
    </submittedName>
</protein>
<dbReference type="Proteomes" id="UP001300763">
    <property type="component" value="Unassembled WGS sequence"/>
</dbReference>
<organism evidence="3 4">
    <name type="scientific">Actinomycetospora lemnae</name>
    <dbReference type="NCBI Taxonomy" id="3019891"/>
    <lineage>
        <taxon>Bacteria</taxon>
        <taxon>Bacillati</taxon>
        <taxon>Actinomycetota</taxon>
        <taxon>Actinomycetes</taxon>
        <taxon>Pseudonocardiales</taxon>
        <taxon>Pseudonocardiaceae</taxon>
        <taxon>Actinomycetospora</taxon>
    </lineage>
</organism>
<evidence type="ECO:0000259" key="2">
    <source>
        <dbReference type="Pfam" id="PF08327"/>
    </source>
</evidence>
<dbReference type="RefSeq" id="WP_274203175.1">
    <property type="nucleotide sequence ID" value="NZ_JAQZAO010000014.1"/>
</dbReference>
<proteinExistence type="inferred from homology"/>
<evidence type="ECO:0000313" key="3">
    <source>
        <dbReference type="EMBL" id="MDD7968644.1"/>
    </source>
</evidence>
<dbReference type="SUPFAM" id="SSF55961">
    <property type="entry name" value="Bet v1-like"/>
    <property type="match status" value="1"/>
</dbReference>
<reference evidence="3 4" key="1">
    <citation type="submission" date="2023-02" db="EMBL/GenBank/DDBJ databases">
        <title>Genome sequencing required for Actinomycetospora new species description.</title>
        <authorList>
            <person name="Saimee Y."/>
            <person name="Duangmal K."/>
        </authorList>
    </citation>
    <scope>NUCLEOTIDE SEQUENCE [LARGE SCALE GENOMIC DNA]</scope>
    <source>
        <strain evidence="3 4">DW7H6</strain>
    </source>
</reference>
<dbReference type="InterPro" id="IPR023393">
    <property type="entry name" value="START-like_dom_sf"/>
</dbReference>
<comment type="similarity">
    <text evidence="1">Belongs to the AHA1 family.</text>
</comment>
<dbReference type="Gene3D" id="3.30.530.20">
    <property type="match status" value="1"/>
</dbReference>
<name>A0ABT5T0W0_9PSEU</name>
<gene>
    <name evidence="3" type="ORF">PGB27_25135</name>
</gene>
<dbReference type="EMBL" id="JAQZAO010000014">
    <property type="protein sequence ID" value="MDD7968644.1"/>
    <property type="molecule type" value="Genomic_DNA"/>
</dbReference>
<keyword evidence="4" id="KW-1185">Reference proteome</keyword>
<evidence type="ECO:0000313" key="4">
    <source>
        <dbReference type="Proteomes" id="UP001300763"/>
    </source>
</evidence>
<dbReference type="CDD" id="cd08899">
    <property type="entry name" value="SRPBCC_CalC_Aha1-like_6"/>
    <property type="match status" value="1"/>
</dbReference>
<accession>A0ABT5T0W0</accession>
<comment type="caution">
    <text evidence="3">The sequence shown here is derived from an EMBL/GenBank/DDBJ whole genome shotgun (WGS) entry which is preliminary data.</text>
</comment>
<feature type="domain" description="Activator of Hsp90 ATPase homologue 1/2-like C-terminal" evidence="2">
    <location>
        <begin position="23"/>
        <end position="136"/>
    </location>
</feature>